<dbReference type="OrthoDB" id="7857565at2759"/>
<dbReference type="InParanoid" id="A0A0Q9X126"/>
<name>A0A0Q9X126_DROWI</name>
<organism evidence="2 3">
    <name type="scientific">Drosophila willistoni</name>
    <name type="common">Fruit fly</name>
    <dbReference type="NCBI Taxonomy" id="7260"/>
    <lineage>
        <taxon>Eukaryota</taxon>
        <taxon>Metazoa</taxon>
        <taxon>Ecdysozoa</taxon>
        <taxon>Arthropoda</taxon>
        <taxon>Hexapoda</taxon>
        <taxon>Insecta</taxon>
        <taxon>Pterygota</taxon>
        <taxon>Neoptera</taxon>
        <taxon>Endopterygota</taxon>
        <taxon>Diptera</taxon>
        <taxon>Brachycera</taxon>
        <taxon>Muscomorpha</taxon>
        <taxon>Ephydroidea</taxon>
        <taxon>Drosophilidae</taxon>
        <taxon>Drosophila</taxon>
        <taxon>Sophophora</taxon>
    </lineage>
</organism>
<dbReference type="STRING" id="7260.A0A0Q9X126"/>
<reference evidence="2 3" key="1">
    <citation type="journal article" date="2007" name="Nature">
        <title>Evolution of genes and genomes on the Drosophila phylogeny.</title>
        <authorList>
            <consortium name="Drosophila 12 Genomes Consortium"/>
            <person name="Clark A.G."/>
            <person name="Eisen M.B."/>
            <person name="Smith D.R."/>
            <person name="Bergman C.M."/>
            <person name="Oliver B."/>
            <person name="Markow T.A."/>
            <person name="Kaufman T.C."/>
            <person name="Kellis M."/>
            <person name="Gelbart W."/>
            <person name="Iyer V.N."/>
            <person name="Pollard D.A."/>
            <person name="Sackton T.B."/>
            <person name="Larracuente A.M."/>
            <person name="Singh N.D."/>
            <person name="Abad J.P."/>
            <person name="Abt D.N."/>
            <person name="Adryan B."/>
            <person name="Aguade M."/>
            <person name="Akashi H."/>
            <person name="Anderson W.W."/>
            <person name="Aquadro C.F."/>
            <person name="Ardell D.H."/>
            <person name="Arguello R."/>
            <person name="Artieri C.G."/>
            <person name="Barbash D.A."/>
            <person name="Barker D."/>
            <person name="Barsanti P."/>
            <person name="Batterham P."/>
            <person name="Batzoglou S."/>
            <person name="Begun D."/>
            <person name="Bhutkar A."/>
            <person name="Blanco E."/>
            <person name="Bosak S.A."/>
            <person name="Bradley R.K."/>
            <person name="Brand A.D."/>
            <person name="Brent M.R."/>
            <person name="Brooks A.N."/>
            <person name="Brown R.H."/>
            <person name="Butlin R.K."/>
            <person name="Caggese C."/>
            <person name="Calvi B.R."/>
            <person name="Bernardo de Carvalho A."/>
            <person name="Caspi A."/>
            <person name="Castrezana S."/>
            <person name="Celniker S.E."/>
            <person name="Chang J.L."/>
            <person name="Chapple C."/>
            <person name="Chatterji S."/>
            <person name="Chinwalla A."/>
            <person name="Civetta A."/>
            <person name="Clifton S.W."/>
            <person name="Comeron J.M."/>
            <person name="Costello J.C."/>
            <person name="Coyne J.A."/>
            <person name="Daub J."/>
            <person name="David R.G."/>
            <person name="Delcher A.L."/>
            <person name="Delehaunty K."/>
            <person name="Do C.B."/>
            <person name="Ebling H."/>
            <person name="Edwards K."/>
            <person name="Eickbush T."/>
            <person name="Evans J.D."/>
            <person name="Filipski A."/>
            <person name="Findeiss S."/>
            <person name="Freyhult E."/>
            <person name="Fulton L."/>
            <person name="Fulton R."/>
            <person name="Garcia A.C."/>
            <person name="Gardiner A."/>
            <person name="Garfield D.A."/>
            <person name="Garvin B.E."/>
            <person name="Gibson G."/>
            <person name="Gilbert D."/>
            <person name="Gnerre S."/>
            <person name="Godfrey J."/>
            <person name="Good R."/>
            <person name="Gotea V."/>
            <person name="Gravely B."/>
            <person name="Greenberg A.J."/>
            <person name="Griffiths-Jones S."/>
            <person name="Gross S."/>
            <person name="Guigo R."/>
            <person name="Gustafson E.A."/>
            <person name="Haerty W."/>
            <person name="Hahn M.W."/>
            <person name="Halligan D.L."/>
            <person name="Halpern A.L."/>
            <person name="Halter G.M."/>
            <person name="Han M.V."/>
            <person name="Heger A."/>
            <person name="Hillier L."/>
            <person name="Hinrichs A.S."/>
            <person name="Holmes I."/>
            <person name="Hoskins R.A."/>
            <person name="Hubisz M.J."/>
            <person name="Hultmark D."/>
            <person name="Huntley M.A."/>
            <person name="Jaffe D.B."/>
            <person name="Jagadeeshan S."/>
            <person name="Jeck W.R."/>
            <person name="Johnson J."/>
            <person name="Jones C.D."/>
            <person name="Jordan W.C."/>
            <person name="Karpen G.H."/>
            <person name="Kataoka E."/>
            <person name="Keightley P.D."/>
            <person name="Kheradpour P."/>
            <person name="Kirkness E.F."/>
            <person name="Koerich L.B."/>
            <person name="Kristiansen K."/>
            <person name="Kudrna D."/>
            <person name="Kulathinal R.J."/>
            <person name="Kumar S."/>
            <person name="Kwok R."/>
            <person name="Lander E."/>
            <person name="Langley C.H."/>
            <person name="Lapoint R."/>
            <person name="Lazzaro B.P."/>
            <person name="Lee S.J."/>
            <person name="Levesque L."/>
            <person name="Li R."/>
            <person name="Lin C.F."/>
            <person name="Lin M.F."/>
            <person name="Lindblad-Toh K."/>
            <person name="Llopart A."/>
            <person name="Long M."/>
            <person name="Low L."/>
            <person name="Lozovsky E."/>
            <person name="Lu J."/>
            <person name="Luo M."/>
            <person name="Machado C.A."/>
            <person name="Makalowski W."/>
            <person name="Marzo M."/>
            <person name="Matsuda M."/>
            <person name="Matzkin L."/>
            <person name="McAllister B."/>
            <person name="McBride C.S."/>
            <person name="McKernan B."/>
            <person name="McKernan K."/>
            <person name="Mendez-Lago M."/>
            <person name="Minx P."/>
            <person name="Mollenhauer M.U."/>
            <person name="Montooth K."/>
            <person name="Mount S.M."/>
            <person name="Mu X."/>
            <person name="Myers E."/>
            <person name="Negre B."/>
            <person name="Newfeld S."/>
            <person name="Nielsen R."/>
            <person name="Noor M.A."/>
            <person name="O'Grady P."/>
            <person name="Pachter L."/>
            <person name="Papaceit M."/>
            <person name="Parisi M.J."/>
            <person name="Parisi M."/>
            <person name="Parts L."/>
            <person name="Pedersen J.S."/>
            <person name="Pesole G."/>
            <person name="Phillippy A.M."/>
            <person name="Ponting C.P."/>
            <person name="Pop M."/>
            <person name="Porcelli D."/>
            <person name="Powell J.R."/>
            <person name="Prohaska S."/>
            <person name="Pruitt K."/>
            <person name="Puig M."/>
            <person name="Quesneville H."/>
            <person name="Ram K.R."/>
            <person name="Rand D."/>
            <person name="Rasmussen M.D."/>
            <person name="Reed L.K."/>
            <person name="Reenan R."/>
            <person name="Reily A."/>
            <person name="Remington K.A."/>
            <person name="Rieger T.T."/>
            <person name="Ritchie M.G."/>
            <person name="Robin C."/>
            <person name="Rogers Y.H."/>
            <person name="Rohde C."/>
            <person name="Rozas J."/>
            <person name="Rubenfield M.J."/>
            <person name="Ruiz A."/>
            <person name="Russo S."/>
            <person name="Salzberg S.L."/>
            <person name="Sanchez-Gracia A."/>
            <person name="Saranga D.J."/>
            <person name="Sato H."/>
            <person name="Schaeffer S.W."/>
            <person name="Schatz M.C."/>
            <person name="Schlenke T."/>
            <person name="Schwartz R."/>
            <person name="Segarra C."/>
            <person name="Singh R.S."/>
            <person name="Sirot L."/>
            <person name="Sirota M."/>
            <person name="Sisneros N.B."/>
            <person name="Smith C.D."/>
            <person name="Smith T.F."/>
            <person name="Spieth J."/>
            <person name="Stage D.E."/>
            <person name="Stark A."/>
            <person name="Stephan W."/>
            <person name="Strausberg R.L."/>
            <person name="Strempel S."/>
            <person name="Sturgill D."/>
            <person name="Sutton G."/>
            <person name="Sutton G.G."/>
            <person name="Tao W."/>
            <person name="Teichmann S."/>
            <person name="Tobari Y.N."/>
            <person name="Tomimura Y."/>
            <person name="Tsolas J.M."/>
            <person name="Valente V.L."/>
            <person name="Venter E."/>
            <person name="Venter J.C."/>
            <person name="Vicario S."/>
            <person name="Vieira F.G."/>
            <person name="Vilella A.J."/>
            <person name="Villasante A."/>
            <person name="Walenz B."/>
            <person name="Wang J."/>
            <person name="Wasserman M."/>
            <person name="Watts T."/>
            <person name="Wilson D."/>
            <person name="Wilson R.K."/>
            <person name="Wing R.A."/>
            <person name="Wolfner M.F."/>
            <person name="Wong A."/>
            <person name="Wong G.K."/>
            <person name="Wu C.I."/>
            <person name="Wu G."/>
            <person name="Yamamoto D."/>
            <person name="Yang H.P."/>
            <person name="Yang S.P."/>
            <person name="Yorke J.A."/>
            <person name="Yoshida K."/>
            <person name="Zdobnov E."/>
            <person name="Zhang P."/>
            <person name="Zhang Y."/>
            <person name="Zimin A.V."/>
            <person name="Baldwin J."/>
            <person name="Abdouelleil A."/>
            <person name="Abdulkadir J."/>
            <person name="Abebe A."/>
            <person name="Abera B."/>
            <person name="Abreu J."/>
            <person name="Acer S.C."/>
            <person name="Aftuck L."/>
            <person name="Alexander A."/>
            <person name="An P."/>
            <person name="Anderson E."/>
            <person name="Anderson S."/>
            <person name="Arachi H."/>
            <person name="Azer M."/>
            <person name="Bachantsang P."/>
            <person name="Barry A."/>
            <person name="Bayul T."/>
            <person name="Berlin A."/>
            <person name="Bessette D."/>
            <person name="Bloom T."/>
            <person name="Blye J."/>
            <person name="Boguslavskiy L."/>
            <person name="Bonnet C."/>
            <person name="Boukhgalter B."/>
            <person name="Bourzgui I."/>
            <person name="Brown A."/>
            <person name="Cahill P."/>
            <person name="Channer S."/>
            <person name="Cheshatsang Y."/>
            <person name="Chuda L."/>
            <person name="Citroen M."/>
            <person name="Collymore A."/>
            <person name="Cooke P."/>
            <person name="Costello M."/>
            <person name="D'Aco K."/>
            <person name="Daza R."/>
            <person name="De Haan G."/>
            <person name="DeGray S."/>
            <person name="DeMaso C."/>
            <person name="Dhargay N."/>
            <person name="Dooley K."/>
            <person name="Dooley E."/>
            <person name="Doricent M."/>
            <person name="Dorje P."/>
            <person name="Dorjee K."/>
            <person name="Dupes A."/>
            <person name="Elong R."/>
            <person name="Falk J."/>
            <person name="Farina A."/>
            <person name="Faro S."/>
            <person name="Ferguson D."/>
            <person name="Fisher S."/>
            <person name="Foley C.D."/>
            <person name="Franke A."/>
            <person name="Friedrich D."/>
            <person name="Gadbois L."/>
            <person name="Gearin G."/>
            <person name="Gearin C.R."/>
            <person name="Giannoukos G."/>
            <person name="Goode T."/>
            <person name="Graham J."/>
            <person name="Grandbois E."/>
            <person name="Grewal S."/>
            <person name="Gyaltsen K."/>
            <person name="Hafez N."/>
            <person name="Hagos B."/>
            <person name="Hall J."/>
            <person name="Henson C."/>
            <person name="Hollinger A."/>
            <person name="Honan T."/>
            <person name="Huard M.D."/>
            <person name="Hughes L."/>
            <person name="Hurhula B."/>
            <person name="Husby M.E."/>
            <person name="Kamat A."/>
            <person name="Kanga B."/>
            <person name="Kashin S."/>
            <person name="Khazanovich D."/>
            <person name="Kisner P."/>
            <person name="Lance K."/>
            <person name="Lara M."/>
            <person name="Lee W."/>
            <person name="Lennon N."/>
            <person name="Letendre F."/>
            <person name="LeVine R."/>
            <person name="Lipovsky A."/>
            <person name="Liu X."/>
            <person name="Liu J."/>
            <person name="Liu S."/>
            <person name="Lokyitsang T."/>
            <person name="Lokyitsang Y."/>
            <person name="Lubonja R."/>
            <person name="Lui A."/>
            <person name="MacDonald P."/>
            <person name="Magnisalis V."/>
            <person name="Maru K."/>
            <person name="Matthews C."/>
            <person name="McCusker W."/>
            <person name="McDonough S."/>
            <person name="Mehta T."/>
            <person name="Meldrim J."/>
            <person name="Meneus L."/>
            <person name="Mihai O."/>
            <person name="Mihalev A."/>
            <person name="Mihova T."/>
            <person name="Mittelman R."/>
            <person name="Mlenga V."/>
            <person name="Montmayeur A."/>
            <person name="Mulrain L."/>
            <person name="Navidi A."/>
            <person name="Naylor J."/>
            <person name="Negash T."/>
            <person name="Nguyen T."/>
            <person name="Nguyen N."/>
            <person name="Nicol R."/>
            <person name="Norbu C."/>
            <person name="Norbu N."/>
            <person name="Novod N."/>
            <person name="O'Neill B."/>
            <person name="Osman S."/>
            <person name="Markiewicz E."/>
            <person name="Oyono O.L."/>
            <person name="Patti C."/>
            <person name="Phunkhang P."/>
            <person name="Pierre F."/>
            <person name="Priest M."/>
            <person name="Raghuraman S."/>
            <person name="Rege F."/>
            <person name="Reyes R."/>
            <person name="Rise C."/>
            <person name="Rogov P."/>
            <person name="Ross K."/>
            <person name="Ryan E."/>
            <person name="Settipalli S."/>
            <person name="Shea T."/>
            <person name="Sherpa N."/>
            <person name="Shi L."/>
            <person name="Shih D."/>
            <person name="Sparrow T."/>
            <person name="Spaulding J."/>
            <person name="Stalker J."/>
            <person name="Stange-Thomann N."/>
            <person name="Stavropoulos S."/>
            <person name="Stone C."/>
            <person name="Strader C."/>
            <person name="Tesfaye S."/>
            <person name="Thomson T."/>
            <person name="Thoulutsang Y."/>
            <person name="Thoulutsang D."/>
            <person name="Topham K."/>
            <person name="Topping I."/>
            <person name="Tsamla T."/>
            <person name="Vassiliev H."/>
            <person name="Vo A."/>
            <person name="Wangchuk T."/>
            <person name="Wangdi T."/>
            <person name="Weiand M."/>
            <person name="Wilkinson J."/>
            <person name="Wilson A."/>
            <person name="Yadav S."/>
            <person name="Young G."/>
            <person name="Yu Q."/>
            <person name="Zembek L."/>
            <person name="Zhong D."/>
            <person name="Zimmer A."/>
            <person name="Zwirko Z."/>
            <person name="Jaffe D.B."/>
            <person name="Alvarez P."/>
            <person name="Brockman W."/>
            <person name="Butler J."/>
            <person name="Chin C."/>
            <person name="Gnerre S."/>
            <person name="Grabherr M."/>
            <person name="Kleber M."/>
            <person name="Mauceli E."/>
            <person name="MacCallum I."/>
        </authorList>
    </citation>
    <scope>NUCLEOTIDE SEQUENCE [LARGE SCALE GENOMIC DNA]</scope>
    <source>
        <strain evidence="3">Tucson 14030-0811.24</strain>
    </source>
</reference>
<evidence type="ECO:0000256" key="1">
    <source>
        <dbReference type="SAM" id="SignalP"/>
    </source>
</evidence>
<evidence type="ECO:0000313" key="3">
    <source>
        <dbReference type="Proteomes" id="UP000007798"/>
    </source>
</evidence>
<protein>
    <submittedName>
        <fullName evidence="2">Uncharacterized protein</fullName>
    </submittedName>
</protein>
<dbReference type="Proteomes" id="UP000007798">
    <property type="component" value="Unassembled WGS sequence"/>
</dbReference>
<sequence>MQYHLRLIVNIFVITLLVGILEGNQSGSKTVNERDKEKFLANALQAINEIEVQRQMEKGNPTPVPQQRQRLNSKRLRWRQNNRFLQWRPEKEINEKDVDSKQHIITSSSMSQNVIIPNADYLNVKDYAPTDPPWWFN</sequence>
<proteinExistence type="predicted"/>
<dbReference type="EMBL" id="CH964239">
    <property type="protein sequence ID" value="KRF99577.1"/>
    <property type="molecule type" value="Genomic_DNA"/>
</dbReference>
<feature type="chain" id="PRO_5006387377" evidence="1">
    <location>
        <begin position="24"/>
        <end position="137"/>
    </location>
</feature>
<gene>
    <name evidence="2" type="primary">Dwil\GK27433</name>
    <name evidence="2" type="ORF">Dwil_GK27433</name>
</gene>
<keyword evidence="1" id="KW-0732">Signal</keyword>
<evidence type="ECO:0000313" key="2">
    <source>
        <dbReference type="EMBL" id="KRF99577.1"/>
    </source>
</evidence>
<feature type="signal peptide" evidence="1">
    <location>
        <begin position="1"/>
        <end position="23"/>
    </location>
</feature>
<keyword evidence="3" id="KW-1185">Reference proteome</keyword>
<dbReference type="AlphaFoldDB" id="A0A0Q9X126"/>
<accession>A0A0Q9X126</accession>